<dbReference type="EMBL" id="JAUEPO010000001">
    <property type="protein sequence ID" value="KAK3335205.1"/>
    <property type="molecule type" value="Genomic_DNA"/>
</dbReference>
<feature type="transmembrane region" description="Helical" evidence="7">
    <location>
        <begin position="60"/>
        <end position="83"/>
    </location>
</feature>
<dbReference type="Proteomes" id="UP001286456">
    <property type="component" value="Unassembled WGS sequence"/>
</dbReference>
<proteinExistence type="inferred from homology"/>
<feature type="transmembrane region" description="Helical" evidence="7">
    <location>
        <begin position="145"/>
        <end position="178"/>
    </location>
</feature>
<evidence type="ECO:0000313" key="9">
    <source>
        <dbReference type="EMBL" id="KAK3335205.1"/>
    </source>
</evidence>
<evidence type="ECO:0000313" key="10">
    <source>
        <dbReference type="Proteomes" id="UP001286456"/>
    </source>
</evidence>
<evidence type="ECO:0000256" key="6">
    <source>
        <dbReference type="SAM" id="MobiDB-lite"/>
    </source>
</evidence>
<feature type="compositionally biased region" description="Basic and acidic residues" evidence="6">
    <location>
        <begin position="369"/>
        <end position="395"/>
    </location>
</feature>
<keyword evidence="2 7" id="KW-0812">Transmembrane</keyword>
<feature type="transmembrane region" description="Helical" evidence="7">
    <location>
        <begin position="228"/>
        <end position="248"/>
    </location>
</feature>
<reference evidence="9" key="2">
    <citation type="submission" date="2023-06" db="EMBL/GenBank/DDBJ databases">
        <authorList>
            <consortium name="Lawrence Berkeley National Laboratory"/>
            <person name="Haridas S."/>
            <person name="Hensen N."/>
            <person name="Bonometti L."/>
            <person name="Westerberg I."/>
            <person name="Brannstrom I.O."/>
            <person name="Guillou S."/>
            <person name="Cros-Aarteil S."/>
            <person name="Calhoun S."/>
            <person name="Kuo A."/>
            <person name="Mondo S."/>
            <person name="Pangilinan J."/>
            <person name="Riley R."/>
            <person name="Labutti K."/>
            <person name="Andreopoulos B."/>
            <person name="Lipzen A."/>
            <person name="Chen C."/>
            <person name="Yanf M."/>
            <person name="Daum C."/>
            <person name="Ng V."/>
            <person name="Clum A."/>
            <person name="Steindorff A."/>
            <person name="Ohm R."/>
            <person name="Martin F."/>
            <person name="Silar P."/>
            <person name="Natvig D."/>
            <person name="Lalanne C."/>
            <person name="Gautier V."/>
            <person name="Ament-Velasquez S.L."/>
            <person name="Kruys A."/>
            <person name="Hutchinson M.I."/>
            <person name="Powell A.J."/>
            <person name="Barry K."/>
            <person name="Miller A.N."/>
            <person name="Grigoriev I.V."/>
            <person name="Debuchy R."/>
            <person name="Gladieux P."/>
            <person name="Thoren M.H."/>
            <person name="Johannesson H."/>
        </authorList>
    </citation>
    <scope>NUCLEOTIDE SEQUENCE</scope>
    <source>
        <strain evidence="9">SMH4131-1</strain>
    </source>
</reference>
<dbReference type="AlphaFoldDB" id="A0AAE0J1Y8"/>
<name>A0AAE0J1Y8_9PEZI</name>
<feature type="transmembrane region" description="Helical" evidence="7">
    <location>
        <begin position="268"/>
        <end position="289"/>
    </location>
</feature>
<evidence type="ECO:0000256" key="2">
    <source>
        <dbReference type="ARBA" id="ARBA00022692"/>
    </source>
</evidence>
<evidence type="ECO:0000256" key="3">
    <source>
        <dbReference type="ARBA" id="ARBA00022989"/>
    </source>
</evidence>
<gene>
    <name evidence="9" type="ORF">B0T19DRAFT_436090</name>
</gene>
<reference evidence="9" key="1">
    <citation type="journal article" date="2023" name="Mol. Phylogenet. Evol.">
        <title>Genome-scale phylogeny and comparative genomics of the fungal order Sordariales.</title>
        <authorList>
            <person name="Hensen N."/>
            <person name="Bonometti L."/>
            <person name="Westerberg I."/>
            <person name="Brannstrom I.O."/>
            <person name="Guillou S."/>
            <person name="Cros-Aarteil S."/>
            <person name="Calhoun S."/>
            <person name="Haridas S."/>
            <person name="Kuo A."/>
            <person name="Mondo S."/>
            <person name="Pangilinan J."/>
            <person name="Riley R."/>
            <person name="LaButti K."/>
            <person name="Andreopoulos B."/>
            <person name="Lipzen A."/>
            <person name="Chen C."/>
            <person name="Yan M."/>
            <person name="Daum C."/>
            <person name="Ng V."/>
            <person name="Clum A."/>
            <person name="Steindorff A."/>
            <person name="Ohm R.A."/>
            <person name="Martin F."/>
            <person name="Silar P."/>
            <person name="Natvig D.O."/>
            <person name="Lalanne C."/>
            <person name="Gautier V."/>
            <person name="Ament-Velasquez S.L."/>
            <person name="Kruys A."/>
            <person name="Hutchinson M.I."/>
            <person name="Powell A.J."/>
            <person name="Barry K."/>
            <person name="Miller A.N."/>
            <person name="Grigoriev I.V."/>
            <person name="Debuchy R."/>
            <person name="Gladieux P."/>
            <person name="Hiltunen Thoren M."/>
            <person name="Johannesson H."/>
        </authorList>
    </citation>
    <scope>NUCLEOTIDE SEQUENCE</scope>
    <source>
        <strain evidence="9">SMH4131-1</strain>
    </source>
</reference>
<organism evidence="9 10">
    <name type="scientific">Cercophora scortea</name>
    <dbReference type="NCBI Taxonomy" id="314031"/>
    <lineage>
        <taxon>Eukaryota</taxon>
        <taxon>Fungi</taxon>
        <taxon>Dikarya</taxon>
        <taxon>Ascomycota</taxon>
        <taxon>Pezizomycotina</taxon>
        <taxon>Sordariomycetes</taxon>
        <taxon>Sordariomycetidae</taxon>
        <taxon>Sordariales</taxon>
        <taxon>Lasiosphaeriaceae</taxon>
        <taxon>Cercophora</taxon>
    </lineage>
</organism>
<evidence type="ECO:0000256" key="4">
    <source>
        <dbReference type="ARBA" id="ARBA00023136"/>
    </source>
</evidence>
<comment type="caution">
    <text evidence="9">The sequence shown here is derived from an EMBL/GenBank/DDBJ whole genome shotgun (WGS) entry which is preliminary data.</text>
</comment>
<comment type="subcellular location">
    <subcellularLocation>
        <location evidence="1">Membrane</location>
        <topology evidence="1">Multi-pass membrane protein</topology>
    </subcellularLocation>
</comment>
<protein>
    <recommendedName>
        <fullName evidence="8">Rhodopsin domain-containing protein</fullName>
    </recommendedName>
</protein>
<keyword evidence="3 7" id="KW-1133">Transmembrane helix</keyword>
<accession>A0AAE0J1Y8</accession>
<dbReference type="InterPro" id="IPR049326">
    <property type="entry name" value="Rhodopsin_dom_fungi"/>
</dbReference>
<feature type="transmembrane region" description="Helical" evidence="7">
    <location>
        <begin position="190"/>
        <end position="216"/>
    </location>
</feature>
<feature type="domain" description="Rhodopsin" evidence="8">
    <location>
        <begin position="42"/>
        <end position="294"/>
    </location>
</feature>
<dbReference type="PANTHER" id="PTHR33048:SF47">
    <property type="entry name" value="INTEGRAL MEMBRANE PROTEIN-RELATED"/>
    <property type="match status" value="1"/>
</dbReference>
<feature type="transmembrane region" description="Helical" evidence="7">
    <location>
        <begin position="115"/>
        <end position="133"/>
    </location>
</feature>
<keyword evidence="10" id="KW-1185">Reference proteome</keyword>
<evidence type="ECO:0000256" key="7">
    <source>
        <dbReference type="SAM" id="Phobius"/>
    </source>
</evidence>
<dbReference type="GO" id="GO:0016020">
    <property type="term" value="C:membrane"/>
    <property type="evidence" value="ECO:0007669"/>
    <property type="project" value="UniProtKB-SubCell"/>
</dbReference>
<sequence>MSSSQSNPGGQIVHSTDQLVSIGAFHAIIWTGFALCVIAYSARIYVRLVAFGRLLIDDWLMFVALVLLLATAIIGQLVLKYIYTLMEVGNGEYLPGPTFLDDTATGLHAFGAASLLWYIGIWIIKLNFLIFFYRLGSKIREYLIFWWIVLVITIGCGALSIGIMQFNCLFGSIGVILTTCNELSSFQKTYTFFKISCIVDVISDALIVCFPVSILWRIRISIRKKIMLSGIFGLVAFTIAVTIVRGSIFGGTFKTIDENNFRAMNVTWIWFWFSVEFMVSFIIACLVSFRTLFTQKDHAQDDLEARQYQERKKREEVAVRAVNPAGHENNGGLRGRLRNLHDSLLETCRTIEGADEPDAISPLPDAAPDPDRISVDFSHDGSWREGAKSMRENADSVRTVEPAQAK</sequence>
<evidence type="ECO:0000256" key="5">
    <source>
        <dbReference type="ARBA" id="ARBA00038359"/>
    </source>
</evidence>
<evidence type="ECO:0000259" key="8">
    <source>
        <dbReference type="Pfam" id="PF20684"/>
    </source>
</evidence>
<feature type="transmembrane region" description="Helical" evidence="7">
    <location>
        <begin position="20"/>
        <end position="40"/>
    </location>
</feature>
<dbReference type="Pfam" id="PF20684">
    <property type="entry name" value="Fung_rhodopsin"/>
    <property type="match status" value="1"/>
</dbReference>
<comment type="similarity">
    <text evidence="5">Belongs to the SAT4 family.</text>
</comment>
<dbReference type="InterPro" id="IPR052337">
    <property type="entry name" value="SAT4-like"/>
</dbReference>
<evidence type="ECO:0000256" key="1">
    <source>
        <dbReference type="ARBA" id="ARBA00004141"/>
    </source>
</evidence>
<keyword evidence="4 7" id="KW-0472">Membrane</keyword>
<feature type="region of interest" description="Disordered" evidence="6">
    <location>
        <begin position="355"/>
        <end position="406"/>
    </location>
</feature>
<dbReference type="PANTHER" id="PTHR33048">
    <property type="entry name" value="PTH11-LIKE INTEGRAL MEMBRANE PROTEIN (AFU_ORTHOLOGUE AFUA_5G11245)"/>
    <property type="match status" value="1"/>
</dbReference>